<gene>
    <name evidence="1" type="ORF">BN3087_880002</name>
</gene>
<accession>A0A0S4XQD0</accession>
<dbReference type="InterPro" id="IPR014127">
    <property type="entry name" value="CHP02757"/>
</dbReference>
<organism evidence="1">
    <name type="scientific">Sulfurovum sp. enrichment culture clone C5</name>
    <dbReference type="NCBI Taxonomy" id="497650"/>
    <lineage>
        <taxon>Bacteria</taxon>
        <taxon>Pseudomonadati</taxon>
        <taxon>Campylobacterota</taxon>
        <taxon>Epsilonproteobacteria</taxon>
        <taxon>Campylobacterales</taxon>
        <taxon>Sulfurovaceae</taxon>
        <taxon>Sulfurovum</taxon>
        <taxon>environmental samples</taxon>
    </lineage>
</organism>
<dbReference type="AlphaFoldDB" id="A0A0S4XQD0"/>
<reference evidence="1" key="1">
    <citation type="submission" date="2015-11" db="EMBL/GenBank/DDBJ databases">
        <authorList>
            <person name="Zhang Y."/>
            <person name="Guo Z."/>
        </authorList>
    </citation>
    <scope>NUCLEOTIDE SEQUENCE</scope>
    <source>
        <strain evidence="1">BN30871</strain>
    </source>
</reference>
<protein>
    <recommendedName>
        <fullName evidence="2">TIGR02757 family protein</fullName>
    </recommendedName>
</protein>
<evidence type="ECO:0008006" key="2">
    <source>
        <dbReference type="Google" id="ProtNLM"/>
    </source>
</evidence>
<dbReference type="Pfam" id="PF09674">
    <property type="entry name" value="DUF2400"/>
    <property type="match status" value="1"/>
</dbReference>
<dbReference type="NCBIfam" id="TIGR02757">
    <property type="entry name" value="TIGR02757 family protein"/>
    <property type="match status" value="1"/>
</dbReference>
<sequence>MVDVPNVKKKTNMSLLKLKEILDYEMNCRNNSCELSDEKPDPLMVAKRYNDETIALICAIFAYGNAKQIVKFLNSLDFSILESSEEKIKQELKHHYYRFQKPNDVVDIFIALKRLREVSSIEDIVANEYKKNGNILDGLNSLIENIKNISNNSKTQGFDFLVGNKNSNSPHKRYMMYFRWMTRFDSLDMGLWSKIDKSDLILPLDTHTFHVCGKLGLLSRKTYDLKAALEATQSLKKFDKNDPIKYDFALYRIGQEKDLDKIIKKITLK</sequence>
<proteinExistence type="predicted"/>
<evidence type="ECO:0000313" key="1">
    <source>
        <dbReference type="EMBL" id="CUV66535.1"/>
    </source>
</evidence>
<name>A0A0S4XQD0_9BACT</name>
<dbReference type="EMBL" id="FAXN01000093">
    <property type="protein sequence ID" value="CUV66535.1"/>
    <property type="molecule type" value="Genomic_DNA"/>
</dbReference>